<sequence length="693" mass="78379">MRLLNTLTGRFVEVHDPSSAEYAVLSHTWDQNGEQSYHDVRQIQGSFYIAIESVVAWAFLELWWRFLFALSILLQTPRPLKRLLPRAKSRPTRESIMVLPGTLADIGTSHKHVDTASRLRRAAEDIRSWNTFRFSPRLSIKIRRACAVARAYGHRLIWIDSCCIDKTSSSELSESINSMYAWYRDATVCYAFLADVSSSASRGSLDPRSWTSTVAFRKSRWFRRGWTLQELIAPRVVVFLSTEWRFLGTKSSLAEVIEEVTGIYGPVLRQQMPLSDVPVAKRMSWAARRETTRKEDEAYSLLGIFDISMSPLYGEGARAFVRLQEEIMKRIPDQTLFAWAVSDQDAHWLHLPLSPKFKDENSYAVQPVRNNYPAFFAPSPRSFRNSSGVSPVSHDVFVERAGFDSPLPSYTLTPYGIHTSFPLVPANSCFPPGLLDQPLEGWYFAILACELEGREGSLLAVICSAESSASGSTLLNGACISMATSPKLLHRTTTINYNRGSEHRIVIVDSTLLRDLLTRSRHLPVNTSMAYVPVENPPPSSRAWYAWSGTVQFTEWSTTILRQLGYAVSCSMDNDSCHTLALAKGATRLSIRHRRSRPQDPQDPFVDVWVSSYHFAPRPSVTLDLRKIRDSQEYAFEAPSGRCVVLRFTLSYMFISFFLDVEVLDEQPALPRALTATTLYDPDDAPPVWADKK</sequence>
<feature type="domain" description="DUF8212" evidence="2">
    <location>
        <begin position="318"/>
        <end position="486"/>
    </location>
</feature>
<protein>
    <submittedName>
        <fullName evidence="3">HET-domain-containing protein</fullName>
    </submittedName>
</protein>
<dbReference type="Proteomes" id="UP000292082">
    <property type="component" value="Unassembled WGS sequence"/>
</dbReference>
<dbReference type="PANTHER" id="PTHR10622">
    <property type="entry name" value="HET DOMAIN-CONTAINING PROTEIN"/>
    <property type="match status" value="1"/>
</dbReference>
<organism evidence="3 4">
    <name type="scientific">Dichomitus squalens</name>
    <dbReference type="NCBI Taxonomy" id="114155"/>
    <lineage>
        <taxon>Eukaryota</taxon>
        <taxon>Fungi</taxon>
        <taxon>Dikarya</taxon>
        <taxon>Basidiomycota</taxon>
        <taxon>Agaricomycotina</taxon>
        <taxon>Agaricomycetes</taxon>
        <taxon>Polyporales</taxon>
        <taxon>Polyporaceae</taxon>
        <taxon>Dichomitus</taxon>
    </lineage>
</organism>
<name>A0A4Q9PVZ2_9APHY</name>
<keyword evidence="4" id="KW-1185">Reference proteome</keyword>
<accession>A0A4Q9PVZ2</accession>
<dbReference type="EMBL" id="ML145123">
    <property type="protein sequence ID" value="TBU58544.1"/>
    <property type="molecule type" value="Genomic_DNA"/>
</dbReference>
<dbReference type="Pfam" id="PF26640">
    <property type="entry name" value="DUF8212"/>
    <property type="match status" value="1"/>
</dbReference>
<reference evidence="3 4" key="1">
    <citation type="submission" date="2019-01" db="EMBL/GenBank/DDBJ databases">
        <title>Draft genome sequences of three monokaryotic isolates of the white-rot basidiomycete fungus Dichomitus squalens.</title>
        <authorList>
            <consortium name="DOE Joint Genome Institute"/>
            <person name="Lopez S.C."/>
            <person name="Andreopoulos B."/>
            <person name="Pangilinan J."/>
            <person name="Lipzen A."/>
            <person name="Riley R."/>
            <person name="Ahrendt S."/>
            <person name="Ng V."/>
            <person name="Barry K."/>
            <person name="Daum C."/>
            <person name="Grigoriev I.V."/>
            <person name="Hilden K.S."/>
            <person name="Makela M.R."/>
            <person name="de Vries R.P."/>
        </authorList>
    </citation>
    <scope>NUCLEOTIDE SEQUENCE [LARGE SCALE GENOMIC DNA]</scope>
    <source>
        <strain evidence="3 4">CBS 464.89</strain>
    </source>
</reference>
<dbReference type="AlphaFoldDB" id="A0A4Q9PVZ2"/>
<dbReference type="Pfam" id="PF06985">
    <property type="entry name" value="HET"/>
    <property type="match status" value="1"/>
</dbReference>
<proteinExistence type="predicted"/>
<dbReference type="PANTHER" id="PTHR10622:SF10">
    <property type="entry name" value="HET DOMAIN-CONTAINING PROTEIN"/>
    <property type="match status" value="1"/>
</dbReference>
<evidence type="ECO:0000259" key="1">
    <source>
        <dbReference type="Pfam" id="PF06985"/>
    </source>
</evidence>
<evidence type="ECO:0000313" key="4">
    <source>
        <dbReference type="Proteomes" id="UP000292082"/>
    </source>
</evidence>
<feature type="domain" description="Heterokaryon incompatibility" evidence="1">
    <location>
        <begin position="138"/>
        <end position="200"/>
    </location>
</feature>
<dbReference type="InterPro" id="IPR010730">
    <property type="entry name" value="HET"/>
</dbReference>
<dbReference type="STRING" id="114155.A0A4Q9PVZ2"/>
<gene>
    <name evidence="3" type="ORF">BD310DRAFT_473872</name>
</gene>
<evidence type="ECO:0000313" key="3">
    <source>
        <dbReference type="EMBL" id="TBU58544.1"/>
    </source>
</evidence>
<dbReference type="InterPro" id="IPR058525">
    <property type="entry name" value="DUF8212"/>
</dbReference>
<evidence type="ECO:0000259" key="2">
    <source>
        <dbReference type="Pfam" id="PF26640"/>
    </source>
</evidence>